<reference evidence="3" key="1">
    <citation type="submission" date="2020-10" db="EMBL/GenBank/DDBJ databases">
        <title>Taxonomic study of unclassified bacteria belonging to the class Ktedonobacteria.</title>
        <authorList>
            <person name="Yabe S."/>
            <person name="Wang C.M."/>
            <person name="Zheng Y."/>
            <person name="Sakai Y."/>
            <person name="Cavaletti L."/>
            <person name="Monciardini P."/>
            <person name="Donadio S."/>
        </authorList>
    </citation>
    <scope>NUCLEOTIDE SEQUENCE</scope>
    <source>
        <strain evidence="3">ID150040</strain>
    </source>
</reference>
<feature type="domain" description="Alpha/beta hydrolase fold-3" evidence="2">
    <location>
        <begin position="71"/>
        <end position="271"/>
    </location>
</feature>
<accession>A0A8J3MX57</accession>
<evidence type="ECO:0000313" key="4">
    <source>
        <dbReference type="Proteomes" id="UP000597444"/>
    </source>
</evidence>
<dbReference type="InterPro" id="IPR050300">
    <property type="entry name" value="GDXG_lipolytic_enzyme"/>
</dbReference>
<evidence type="ECO:0000313" key="3">
    <source>
        <dbReference type="EMBL" id="GHO90594.1"/>
    </source>
</evidence>
<protein>
    <submittedName>
        <fullName evidence="3">Esterase</fullName>
    </submittedName>
</protein>
<proteinExistence type="predicted"/>
<dbReference type="EMBL" id="BNJK01000001">
    <property type="protein sequence ID" value="GHO90594.1"/>
    <property type="molecule type" value="Genomic_DNA"/>
</dbReference>
<dbReference type="Proteomes" id="UP000597444">
    <property type="component" value="Unassembled WGS sequence"/>
</dbReference>
<dbReference type="RefSeq" id="WP_220201544.1">
    <property type="nucleotide sequence ID" value="NZ_BNJK01000001.1"/>
</dbReference>
<organism evidence="3 4">
    <name type="scientific">Reticulibacter mediterranei</name>
    <dbReference type="NCBI Taxonomy" id="2778369"/>
    <lineage>
        <taxon>Bacteria</taxon>
        <taxon>Bacillati</taxon>
        <taxon>Chloroflexota</taxon>
        <taxon>Ktedonobacteria</taxon>
        <taxon>Ktedonobacterales</taxon>
        <taxon>Reticulibacteraceae</taxon>
        <taxon>Reticulibacter</taxon>
    </lineage>
</organism>
<name>A0A8J3MX57_9CHLR</name>
<comment type="caution">
    <text evidence="3">The sequence shown here is derived from an EMBL/GenBank/DDBJ whole genome shotgun (WGS) entry which is preliminary data.</text>
</comment>
<gene>
    <name evidence="3" type="ORF">KSF_006420</name>
</gene>
<evidence type="ECO:0000256" key="1">
    <source>
        <dbReference type="ARBA" id="ARBA00022801"/>
    </source>
</evidence>
<dbReference type="Gene3D" id="3.40.50.1820">
    <property type="entry name" value="alpha/beta hydrolase"/>
    <property type="match status" value="1"/>
</dbReference>
<sequence>MLVKEFLRFTRKPMYSSEDTLRQHIARARKKEKGNPPPNVQRACRIERDSWQGITCYTVRPLHGTGANGHVLYLHGGGYHFEMVPPHWQLLSTLINRSNVTATVPLYPLAPEHTYRDTYPWLLALYQHLCETLHPENLTIMGDSAGGGMALSLVQQAVAQELPHPKQTLLTSPWLDLTLQNPAIRKRDRSDPVINSAGLLVAARWWAGGDDPTSPVLSPINGSFAGIGPLLLAVGTDESVHSDTLLLRERALAEGVDLEFIEKEGLAHLFIFAPIPEAKSVIDRFVERLKHAPVCSS</sequence>
<dbReference type="SUPFAM" id="SSF53474">
    <property type="entry name" value="alpha/beta-Hydrolases"/>
    <property type="match status" value="1"/>
</dbReference>
<evidence type="ECO:0000259" key="2">
    <source>
        <dbReference type="Pfam" id="PF07859"/>
    </source>
</evidence>
<dbReference type="InterPro" id="IPR029058">
    <property type="entry name" value="AB_hydrolase_fold"/>
</dbReference>
<dbReference type="GO" id="GO:0016787">
    <property type="term" value="F:hydrolase activity"/>
    <property type="evidence" value="ECO:0007669"/>
    <property type="project" value="UniProtKB-KW"/>
</dbReference>
<keyword evidence="4" id="KW-1185">Reference proteome</keyword>
<keyword evidence="1" id="KW-0378">Hydrolase</keyword>
<dbReference type="Pfam" id="PF07859">
    <property type="entry name" value="Abhydrolase_3"/>
    <property type="match status" value="1"/>
</dbReference>
<dbReference type="AlphaFoldDB" id="A0A8J3MX57"/>
<dbReference type="PANTHER" id="PTHR48081">
    <property type="entry name" value="AB HYDROLASE SUPERFAMILY PROTEIN C4A8.06C"/>
    <property type="match status" value="1"/>
</dbReference>
<dbReference type="InterPro" id="IPR013094">
    <property type="entry name" value="AB_hydrolase_3"/>
</dbReference>
<dbReference type="PANTHER" id="PTHR48081:SF8">
    <property type="entry name" value="ALPHA_BETA HYDROLASE FOLD-3 DOMAIN-CONTAINING PROTEIN-RELATED"/>
    <property type="match status" value="1"/>
</dbReference>